<feature type="domain" description="Peptidase metallopeptidase" evidence="2">
    <location>
        <begin position="65"/>
        <end position="207"/>
    </location>
</feature>
<evidence type="ECO:0000256" key="1">
    <source>
        <dbReference type="SAM" id="MobiDB-lite"/>
    </source>
</evidence>
<dbReference type="GO" id="GO:0006508">
    <property type="term" value="P:proteolysis"/>
    <property type="evidence" value="ECO:0007669"/>
    <property type="project" value="InterPro"/>
</dbReference>
<feature type="compositionally biased region" description="Low complexity" evidence="1">
    <location>
        <begin position="272"/>
        <end position="284"/>
    </location>
</feature>
<dbReference type="GO" id="GO:0004222">
    <property type="term" value="F:metalloendopeptidase activity"/>
    <property type="evidence" value="ECO:0007669"/>
    <property type="project" value="InterPro"/>
</dbReference>
<dbReference type="InterPro" id="IPR006026">
    <property type="entry name" value="Peptidase_Metallo"/>
</dbReference>
<keyword evidence="4" id="KW-1185">Reference proteome</keyword>
<dbReference type="InterPro" id="IPR024079">
    <property type="entry name" value="MetalloPept_cat_dom_sf"/>
</dbReference>
<dbReference type="GO" id="GO:0008270">
    <property type="term" value="F:zinc ion binding"/>
    <property type="evidence" value="ECO:0007669"/>
    <property type="project" value="InterPro"/>
</dbReference>
<reference evidence="4" key="1">
    <citation type="journal article" date="2023" name="Mol. Phylogenet. Evol.">
        <title>Genome-scale phylogeny and comparative genomics of the fungal order Sordariales.</title>
        <authorList>
            <person name="Hensen N."/>
            <person name="Bonometti L."/>
            <person name="Westerberg I."/>
            <person name="Brannstrom I.O."/>
            <person name="Guillou S."/>
            <person name="Cros-Aarteil S."/>
            <person name="Calhoun S."/>
            <person name="Haridas S."/>
            <person name="Kuo A."/>
            <person name="Mondo S."/>
            <person name="Pangilinan J."/>
            <person name="Riley R."/>
            <person name="LaButti K."/>
            <person name="Andreopoulos B."/>
            <person name="Lipzen A."/>
            <person name="Chen C."/>
            <person name="Yan M."/>
            <person name="Daum C."/>
            <person name="Ng V."/>
            <person name="Clum A."/>
            <person name="Steindorff A."/>
            <person name="Ohm R.A."/>
            <person name="Martin F."/>
            <person name="Silar P."/>
            <person name="Natvig D.O."/>
            <person name="Lalanne C."/>
            <person name="Gautier V."/>
            <person name="Ament-Velasquez S.L."/>
            <person name="Kruys A."/>
            <person name="Hutchinson M.I."/>
            <person name="Powell A.J."/>
            <person name="Barry K."/>
            <person name="Miller A.N."/>
            <person name="Grigoriev I.V."/>
            <person name="Debuchy R."/>
            <person name="Gladieux P."/>
            <person name="Hiltunen Thoren M."/>
            <person name="Johannesson H."/>
        </authorList>
    </citation>
    <scope>NUCLEOTIDE SEQUENCE [LARGE SCALE GENOMIC DNA]</scope>
    <source>
        <strain evidence="4">CBS 340.73</strain>
    </source>
</reference>
<dbReference type="Proteomes" id="UP001303473">
    <property type="component" value="Unassembled WGS sequence"/>
</dbReference>
<feature type="region of interest" description="Disordered" evidence="1">
    <location>
        <begin position="263"/>
        <end position="284"/>
    </location>
</feature>
<dbReference type="SMART" id="SM00235">
    <property type="entry name" value="ZnMc"/>
    <property type="match status" value="1"/>
</dbReference>
<dbReference type="AlphaFoldDB" id="A0AAN6N4D1"/>
<evidence type="ECO:0000313" key="3">
    <source>
        <dbReference type="EMBL" id="KAK3938956.1"/>
    </source>
</evidence>
<sequence length="284" mass="32432">MLVWSELKKGTLVWLSHRVGRTDSDEDGDDDSIILSDDEEGGDMAAVSISDADSDGEPLHMAVKKSNRWKPGQELRIRFIGGHSSIRDKVKKYARVWERYAYIKFKFSQNEPSQIRISFRRNGGSWSKVGKDALNTDSTKPTMNLKISAATSEARIRRTVLHEFGHALGCVHEHSSPSATGKIKWNRQAVYDDHQGIWTREQVDHNIFKTYKGTITQFSRFDQKSIMLYPIPSSWTMDGWHSNLNTTLSDTDKSFIAKLYPKPKRRRHSRRGSQGQGRHTLIGL</sequence>
<gene>
    <name evidence="3" type="ORF">QBC46DRAFT_459929</name>
</gene>
<proteinExistence type="predicted"/>
<name>A0AAN6N4D1_9PEZI</name>
<organism evidence="3 4">
    <name type="scientific">Diplogelasinospora grovesii</name>
    <dbReference type="NCBI Taxonomy" id="303347"/>
    <lineage>
        <taxon>Eukaryota</taxon>
        <taxon>Fungi</taxon>
        <taxon>Dikarya</taxon>
        <taxon>Ascomycota</taxon>
        <taxon>Pezizomycotina</taxon>
        <taxon>Sordariomycetes</taxon>
        <taxon>Sordariomycetidae</taxon>
        <taxon>Sordariales</taxon>
        <taxon>Diplogelasinosporaceae</taxon>
        <taxon>Diplogelasinospora</taxon>
    </lineage>
</organism>
<dbReference type="Gene3D" id="3.40.390.10">
    <property type="entry name" value="Collagenase (Catalytic Domain)"/>
    <property type="match status" value="1"/>
</dbReference>
<dbReference type="EMBL" id="MU853819">
    <property type="protein sequence ID" value="KAK3938956.1"/>
    <property type="molecule type" value="Genomic_DNA"/>
</dbReference>
<dbReference type="SUPFAM" id="SSF55486">
    <property type="entry name" value="Metalloproteases ('zincins'), catalytic domain"/>
    <property type="match status" value="1"/>
</dbReference>
<dbReference type="InterPro" id="IPR001506">
    <property type="entry name" value="Peptidase_M12A"/>
</dbReference>
<evidence type="ECO:0000259" key="2">
    <source>
        <dbReference type="SMART" id="SM00235"/>
    </source>
</evidence>
<comment type="caution">
    <text evidence="3">The sequence shown here is derived from an EMBL/GenBank/DDBJ whole genome shotgun (WGS) entry which is preliminary data.</text>
</comment>
<protein>
    <recommendedName>
        <fullName evidence="2">Peptidase metallopeptidase domain-containing protein</fullName>
    </recommendedName>
</protein>
<dbReference type="Pfam" id="PF01400">
    <property type="entry name" value="Astacin"/>
    <property type="match status" value="1"/>
</dbReference>
<accession>A0AAN6N4D1</accession>
<evidence type="ECO:0000313" key="4">
    <source>
        <dbReference type="Proteomes" id="UP001303473"/>
    </source>
</evidence>